<feature type="transmembrane region" description="Helical" evidence="5">
    <location>
        <begin position="363"/>
        <end position="386"/>
    </location>
</feature>
<evidence type="ECO:0000256" key="5">
    <source>
        <dbReference type="SAM" id="Phobius"/>
    </source>
</evidence>
<evidence type="ECO:0000256" key="1">
    <source>
        <dbReference type="ARBA" id="ARBA00004141"/>
    </source>
</evidence>
<comment type="caution">
    <text evidence="6">The sequence shown here is derived from an EMBL/GenBank/DDBJ whole genome shotgun (WGS) entry which is preliminary data.</text>
</comment>
<evidence type="ECO:0000256" key="2">
    <source>
        <dbReference type="ARBA" id="ARBA00022692"/>
    </source>
</evidence>
<evidence type="ECO:0000256" key="4">
    <source>
        <dbReference type="ARBA" id="ARBA00023136"/>
    </source>
</evidence>
<keyword evidence="7" id="KW-1185">Reference proteome</keyword>
<dbReference type="OrthoDB" id="2130629at2759"/>
<keyword evidence="4 5" id="KW-0472">Membrane</keyword>
<dbReference type="PANTHER" id="PTHR42718:SF27">
    <property type="entry name" value="TRANSPORTER, PUTATIVE-RELATED"/>
    <property type="match status" value="1"/>
</dbReference>
<evidence type="ECO:0000313" key="7">
    <source>
        <dbReference type="Proteomes" id="UP001140560"/>
    </source>
</evidence>
<dbReference type="Gene3D" id="1.20.1720.10">
    <property type="entry name" value="Multidrug resistance protein D"/>
    <property type="match status" value="1"/>
</dbReference>
<comment type="subcellular location">
    <subcellularLocation>
        <location evidence="1">Membrane</location>
        <topology evidence="1">Multi-pass membrane protein</topology>
    </subcellularLocation>
</comment>
<feature type="transmembrane region" description="Helical" evidence="5">
    <location>
        <begin position="108"/>
        <end position="139"/>
    </location>
</feature>
<dbReference type="PANTHER" id="PTHR42718">
    <property type="entry name" value="MAJOR FACILITATOR SUPERFAMILY MULTIDRUG TRANSPORTER MFSC"/>
    <property type="match status" value="1"/>
</dbReference>
<dbReference type="GO" id="GO:0016020">
    <property type="term" value="C:membrane"/>
    <property type="evidence" value="ECO:0007669"/>
    <property type="project" value="UniProtKB-SubCell"/>
</dbReference>
<dbReference type="SUPFAM" id="SSF103473">
    <property type="entry name" value="MFS general substrate transporter"/>
    <property type="match status" value="2"/>
</dbReference>
<protein>
    <recommendedName>
        <fullName evidence="8">Major facilitator superfamily (MFS) profile domain-containing protein</fullName>
    </recommendedName>
</protein>
<dbReference type="AlphaFoldDB" id="A0A9W8YF90"/>
<dbReference type="EMBL" id="JAPEUY010000003">
    <property type="protein sequence ID" value="KAJ4375311.1"/>
    <property type="molecule type" value="Genomic_DNA"/>
</dbReference>
<feature type="transmembrane region" description="Helical" evidence="5">
    <location>
        <begin position="64"/>
        <end position="88"/>
    </location>
</feature>
<evidence type="ECO:0008006" key="8">
    <source>
        <dbReference type="Google" id="ProtNLM"/>
    </source>
</evidence>
<evidence type="ECO:0000256" key="3">
    <source>
        <dbReference type="ARBA" id="ARBA00022989"/>
    </source>
</evidence>
<proteinExistence type="predicted"/>
<dbReference type="Proteomes" id="UP001140560">
    <property type="component" value="Unassembled WGS sequence"/>
</dbReference>
<sequence>MSPTSTSIELVDYSPTPQTITQPSGIYPKDNVIPPQIEDLQPINASVNSFSAEQRGSPGKGTTAIVLVTVVCVTMISSMLSGVTAVVLPTMARELQLAPSVLLWPISIYALTCGCTLLLLGSVADVVGSRPIIIALFGLPKVDGEQKNIFSRLKDEIDWIGIAMGSASVALLSYCFALISEDTGKIREPQTLGLLITAIVLIPSFIVWVGRQEKLGRPAVIPNSLWRNRIFSVICLGVFITWGVFNGVESYLTLFFQDVQGISAIQTSIRFLPIPIAGAIANVVVAMIVHKVRADWMVLAGIALTSIGALLMCIIQPEWSYWACAFPALFLSPLSADALFTVSNLVITSVFPARTQGLAGGVFNTIAQIGKSVGLATSAVIAASVTEHSRYREKESPAALMEGFRAAFWYLFALSCATGLLFTWGLRGIGKVGMKRE</sequence>
<feature type="transmembrane region" description="Helical" evidence="5">
    <location>
        <begin position="191"/>
        <end position="209"/>
    </location>
</feature>
<gene>
    <name evidence="6" type="ORF">N0V83_002397</name>
</gene>
<dbReference type="Pfam" id="PF07690">
    <property type="entry name" value="MFS_1"/>
    <property type="match status" value="1"/>
</dbReference>
<accession>A0A9W8YF90</accession>
<organism evidence="6 7">
    <name type="scientific">Neocucurbitaria cava</name>
    <dbReference type="NCBI Taxonomy" id="798079"/>
    <lineage>
        <taxon>Eukaryota</taxon>
        <taxon>Fungi</taxon>
        <taxon>Dikarya</taxon>
        <taxon>Ascomycota</taxon>
        <taxon>Pezizomycotina</taxon>
        <taxon>Dothideomycetes</taxon>
        <taxon>Pleosporomycetidae</taxon>
        <taxon>Pleosporales</taxon>
        <taxon>Pleosporineae</taxon>
        <taxon>Cucurbitariaceae</taxon>
        <taxon>Neocucurbitaria</taxon>
    </lineage>
</organism>
<name>A0A9W8YF90_9PLEO</name>
<keyword evidence="3 5" id="KW-1133">Transmembrane helix</keyword>
<dbReference type="GO" id="GO:0022857">
    <property type="term" value="F:transmembrane transporter activity"/>
    <property type="evidence" value="ECO:0007669"/>
    <property type="project" value="InterPro"/>
</dbReference>
<feature type="transmembrane region" description="Helical" evidence="5">
    <location>
        <begin position="296"/>
        <end position="317"/>
    </location>
</feature>
<dbReference type="Gene3D" id="1.20.1250.20">
    <property type="entry name" value="MFS general substrate transporter like domains"/>
    <property type="match status" value="1"/>
</dbReference>
<feature type="transmembrane region" description="Helical" evidence="5">
    <location>
        <begin position="230"/>
        <end position="248"/>
    </location>
</feature>
<feature type="transmembrane region" description="Helical" evidence="5">
    <location>
        <begin position="268"/>
        <end position="289"/>
    </location>
</feature>
<dbReference type="InterPro" id="IPR011701">
    <property type="entry name" value="MFS"/>
</dbReference>
<keyword evidence="2 5" id="KW-0812">Transmembrane</keyword>
<feature type="transmembrane region" description="Helical" evidence="5">
    <location>
        <begin position="159"/>
        <end position="179"/>
    </location>
</feature>
<feature type="transmembrane region" description="Helical" evidence="5">
    <location>
        <begin position="406"/>
        <end position="426"/>
    </location>
</feature>
<reference evidence="6" key="1">
    <citation type="submission" date="2022-10" db="EMBL/GenBank/DDBJ databases">
        <title>Tapping the CABI collections for fungal endophytes: first genome assemblies for Collariella, Neodidymelliopsis, Ascochyta clinopodiicola, Didymella pomorum, Didymosphaeria variabile, Neocosmospora piperis and Neocucurbitaria cava.</title>
        <authorList>
            <person name="Hill R."/>
        </authorList>
    </citation>
    <scope>NUCLEOTIDE SEQUENCE</scope>
    <source>
        <strain evidence="6">IMI 356814</strain>
    </source>
</reference>
<evidence type="ECO:0000313" key="6">
    <source>
        <dbReference type="EMBL" id="KAJ4375311.1"/>
    </source>
</evidence>
<feature type="transmembrane region" description="Helical" evidence="5">
    <location>
        <begin position="329"/>
        <end position="351"/>
    </location>
</feature>
<dbReference type="InterPro" id="IPR036259">
    <property type="entry name" value="MFS_trans_sf"/>
</dbReference>